<evidence type="ECO:0000256" key="2">
    <source>
        <dbReference type="ARBA" id="ARBA00022692"/>
    </source>
</evidence>
<proteinExistence type="predicted"/>
<dbReference type="RefSeq" id="WP_248994036.1">
    <property type="nucleotide sequence ID" value="NZ_JAKIKP010000001.1"/>
</dbReference>
<evidence type="ECO:0000256" key="4">
    <source>
        <dbReference type="ARBA" id="ARBA00023136"/>
    </source>
</evidence>
<protein>
    <submittedName>
        <fullName evidence="7">TM2 domain-containing protein</fullName>
    </submittedName>
</protein>
<comment type="subcellular location">
    <subcellularLocation>
        <location evidence="1">Membrane</location>
        <topology evidence="1">Multi-pass membrane protein</topology>
    </subcellularLocation>
</comment>
<dbReference type="AlphaFoldDB" id="A0A9X1ZK54"/>
<dbReference type="Pfam" id="PF05154">
    <property type="entry name" value="TM2"/>
    <property type="match status" value="1"/>
</dbReference>
<feature type="transmembrane region" description="Helical" evidence="5">
    <location>
        <begin position="46"/>
        <end position="64"/>
    </location>
</feature>
<feature type="transmembrane region" description="Helical" evidence="5">
    <location>
        <begin position="70"/>
        <end position="91"/>
    </location>
</feature>
<evidence type="ECO:0000256" key="1">
    <source>
        <dbReference type="ARBA" id="ARBA00004141"/>
    </source>
</evidence>
<evidence type="ECO:0000259" key="6">
    <source>
        <dbReference type="Pfam" id="PF05154"/>
    </source>
</evidence>
<sequence>MKTVFCSQCSHTINVSNEVCSQCQTIQGLEALAGVDPNIKIKNQKLAVLFGFMFGGVGLHKFYLGQHLKGCLYLCFCWTLVPMVVGWIDAVKTLKMSAYKFQQRYSQKAKNSPYVIA</sequence>
<evidence type="ECO:0000256" key="3">
    <source>
        <dbReference type="ARBA" id="ARBA00022989"/>
    </source>
</evidence>
<dbReference type="EMBL" id="JAKIKP010000001">
    <property type="protein sequence ID" value="MCL1141352.1"/>
    <property type="molecule type" value="Genomic_DNA"/>
</dbReference>
<comment type="caution">
    <text evidence="7">The sequence shown here is derived from an EMBL/GenBank/DDBJ whole genome shotgun (WGS) entry which is preliminary data.</text>
</comment>
<gene>
    <name evidence="7" type="ORF">L2672_01380</name>
</gene>
<reference evidence="7" key="1">
    <citation type="submission" date="2022-01" db="EMBL/GenBank/DDBJ databases">
        <title>Whole genome-based taxonomy of the Shewanellaceae.</title>
        <authorList>
            <person name="Martin-Rodriguez A.J."/>
        </authorList>
    </citation>
    <scope>NUCLEOTIDE SEQUENCE</scope>
    <source>
        <strain evidence="7">DSM 16422</strain>
    </source>
</reference>
<name>A0A9X1ZK54_9GAMM</name>
<keyword evidence="8" id="KW-1185">Reference proteome</keyword>
<dbReference type="InterPro" id="IPR007829">
    <property type="entry name" value="TM2"/>
</dbReference>
<evidence type="ECO:0000256" key="5">
    <source>
        <dbReference type="SAM" id="Phobius"/>
    </source>
</evidence>
<dbReference type="Proteomes" id="UP001139333">
    <property type="component" value="Unassembled WGS sequence"/>
</dbReference>
<dbReference type="GO" id="GO:0016020">
    <property type="term" value="C:membrane"/>
    <property type="evidence" value="ECO:0007669"/>
    <property type="project" value="UniProtKB-SubCell"/>
</dbReference>
<evidence type="ECO:0000313" key="8">
    <source>
        <dbReference type="Proteomes" id="UP001139333"/>
    </source>
</evidence>
<keyword evidence="4 5" id="KW-0472">Membrane</keyword>
<feature type="domain" description="TM2" evidence="6">
    <location>
        <begin position="42"/>
        <end position="91"/>
    </location>
</feature>
<accession>A0A9X1ZK54</accession>
<keyword evidence="3 5" id="KW-1133">Transmembrane helix</keyword>
<organism evidence="7 8">
    <name type="scientific">Shewanella gaetbuli</name>
    <dbReference type="NCBI Taxonomy" id="220752"/>
    <lineage>
        <taxon>Bacteria</taxon>
        <taxon>Pseudomonadati</taxon>
        <taxon>Pseudomonadota</taxon>
        <taxon>Gammaproteobacteria</taxon>
        <taxon>Alteromonadales</taxon>
        <taxon>Shewanellaceae</taxon>
        <taxon>Shewanella</taxon>
    </lineage>
</organism>
<evidence type="ECO:0000313" key="7">
    <source>
        <dbReference type="EMBL" id="MCL1141352.1"/>
    </source>
</evidence>
<keyword evidence="2 5" id="KW-0812">Transmembrane</keyword>